<dbReference type="Pfam" id="PF00668">
    <property type="entry name" value="Condensation"/>
    <property type="match status" value="1"/>
</dbReference>
<feature type="domain" description="Condensation" evidence="2">
    <location>
        <begin position="169"/>
        <end position="375"/>
    </location>
</feature>
<dbReference type="SUPFAM" id="SSF52777">
    <property type="entry name" value="CoA-dependent acyltransferases"/>
    <property type="match status" value="2"/>
</dbReference>
<name>A0A941J1G4_9ACTN</name>
<dbReference type="InterPro" id="IPR010060">
    <property type="entry name" value="NRPS_synth"/>
</dbReference>
<evidence type="ECO:0000313" key="3">
    <source>
        <dbReference type="EMBL" id="MBR8638281.1"/>
    </source>
</evidence>
<evidence type="ECO:0000256" key="1">
    <source>
        <dbReference type="SAM" id="MobiDB-lite"/>
    </source>
</evidence>
<dbReference type="InterPro" id="IPR001242">
    <property type="entry name" value="Condensation_dom"/>
</dbReference>
<accession>A0A941J1G4</accession>
<keyword evidence="4" id="KW-1185">Reference proteome</keyword>
<dbReference type="EMBL" id="JAGTPG010000001">
    <property type="protein sequence ID" value="MBR8638281.1"/>
    <property type="molecule type" value="Genomic_DNA"/>
</dbReference>
<feature type="region of interest" description="Disordered" evidence="1">
    <location>
        <begin position="374"/>
        <end position="424"/>
    </location>
</feature>
<dbReference type="GO" id="GO:0003824">
    <property type="term" value="F:catalytic activity"/>
    <property type="evidence" value="ECO:0007669"/>
    <property type="project" value="InterPro"/>
</dbReference>
<reference evidence="3 4" key="1">
    <citation type="submission" date="2021-04" db="EMBL/GenBank/DDBJ databases">
        <title>Characterization of the biosynthetic gene cluster of new lipopeptides with antitumor activity in the genome of the marine Streptomyces PHM034.</title>
        <authorList>
            <person name="Ceniceros A."/>
            <person name="Canedo L."/>
            <person name="Mendez C."/>
            <person name="Olano C."/>
            <person name="Schleissner C."/>
            <person name="Cuevas C."/>
            <person name="De La Calle F."/>
            <person name="Salas J.A."/>
        </authorList>
    </citation>
    <scope>NUCLEOTIDE SEQUENCE [LARGE SCALE GENOMIC DNA]</scope>
    <source>
        <strain evidence="3 4">PHM034</strain>
    </source>
</reference>
<dbReference type="NCBIfam" id="TIGR01720">
    <property type="entry name" value="NRPS-para261"/>
    <property type="match status" value="1"/>
</dbReference>
<sequence>MKRVKEQLRAVPDKGMGYGLLRHLNAGTGPVLAALPAPQIGFNYLGRVSAADMPADLRGHGFTPITGVGELVAAPDADMPALSAVEINALVTDTGQGPALTAMFSFPTGLLDRGEVHALAQDWCQALRGITGHTRTQGAGGLTPSDLSLVSVAQSDIDSWEDTYGPLDDVWPVTTVQSGLLFHTLLAGTGFDAYHMQMAFHLNGPVDPARLHTAAQTLLHRHSNLRAAFVTTAQGDPVQVIPQAVTLPWQVIDLRDMDQAQRNTALEDFLARDRATHFTPATAPLLRLTLLLTGHDRSELVLTAHHALFDGWSLPLLMRDLLTLYTNPHTPLPHRRPYRDYLTWLTQQDPHTTQTAWTNALTGAQPTLLLPTTTQTGATPHTTATGTGIGNIDVTVPDAPPSPATPPTTASPSTPSSKAPGPSS</sequence>
<dbReference type="PANTHER" id="PTHR45398">
    <property type="match status" value="1"/>
</dbReference>
<dbReference type="Gene3D" id="3.30.559.10">
    <property type="entry name" value="Chloramphenicol acetyltransferase-like domain"/>
    <property type="match status" value="1"/>
</dbReference>
<evidence type="ECO:0000259" key="2">
    <source>
        <dbReference type="Pfam" id="PF00668"/>
    </source>
</evidence>
<dbReference type="Proteomes" id="UP000682308">
    <property type="component" value="Unassembled WGS sequence"/>
</dbReference>
<dbReference type="GO" id="GO:0008610">
    <property type="term" value="P:lipid biosynthetic process"/>
    <property type="evidence" value="ECO:0007669"/>
    <property type="project" value="UniProtKB-ARBA"/>
</dbReference>
<gene>
    <name evidence="3" type="ORF">KEF29_00665</name>
</gene>
<dbReference type="AlphaFoldDB" id="A0A941J1G4"/>
<dbReference type="Gene3D" id="3.30.559.30">
    <property type="entry name" value="Nonribosomal peptide synthetase, condensation domain"/>
    <property type="match status" value="2"/>
</dbReference>
<protein>
    <recommendedName>
        <fullName evidence="2">Condensation domain-containing protein</fullName>
    </recommendedName>
</protein>
<dbReference type="PANTHER" id="PTHR45398:SF1">
    <property type="entry name" value="ENZYME, PUTATIVE (JCVI)-RELATED"/>
    <property type="match status" value="1"/>
</dbReference>
<evidence type="ECO:0000313" key="4">
    <source>
        <dbReference type="Proteomes" id="UP000682308"/>
    </source>
</evidence>
<feature type="compositionally biased region" description="Low complexity" evidence="1">
    <location>
        <begin position="407"/>
        <end position="424"/>
    </location>
</feature>
<proteinExistence type="predicted"/>
<feature type="compositionally biased region" description="Low complexity" evidence="1">
    <location>
        <begin position="374"/>
        <end position="386"/>
    </location>
</feature>
<dbReference type="InterPro" id="IPR023213">
    <property type="entry name" value="CAT-like_dom_sf"/>
</dbReference>
<comment type="caution">
    <text evidence="3">The sequence shown here is derived from an EMBL/GenBank/DDBJ whole genome shotgun (WGS) entry which is preliminary data.</text>
</comment>
<organism evidence="3 4">
    <name type="scientific">Streptomyces tuirus</name>
    <dbReference type="NCBI Taxonomy" id="68278"/>
    <lineage>
        <taxon>Bacteria</taxon>
        <taxon>Bacillati</taxon>
        <taxon>Actinomycetota</taxon>
        <taxon>Actinomycetes</taxon>
        <taxon>Kitasatosporales</taxon>
        <taxon>Streptomycetaceae</taxon>
        <taxon>Streptomyces</taxon>
    </lineage>
</organism>